<evidence type="ECO:0000313" key="2">
    <source>
        <dbReference type="EMBL" id="HIZ13506.1"/>
    </source>
</evidence>
<feature type="transmembrane region" description="Helical" evidence="1">
    <location>
        <begin position="44"/>
        <end position="63"/>
    </location>
</feature>
<evidence type="ECO:0000256" key="1">
    <source>
        <dbReference type="SAM" id="Phobius"/>
    </source>
</evidence>
<organism evidence="2 3">
    <name type="scientific">Candidatus Mediterraneibacter stercorigallinarum</name>
    <dbReference type="NCBI Taxonomy" id="2838686"/>
    <lineage>
        <taxon>Bacteria</taxon>
        <taxon>Bacillati</taxon>
        <taxon>Bacillota</taxon>
        <taxon>Clostridia</taxon>
        <taxon>Lachnospirales</taxon>
        <taxon>Lachnospiraceae</taxon>
        <taxon>Mediterraneibacter</taxon>
    </lineage>
</organism>
<gene>
    <name evidence="2" type="ORF">H9817_06230</name>
</gene>
<sequence length="220" mass="24930">GVIYMEKKYESDLTRREKWQKQMETIRKLKGKERLEYLWQYYKIIPAFCLVIVLVVYTVAVMISNSMNDTLLSVVVVDSAKTSDEAAAELQDEILKIIGTGEKHDYVETVLSATSLDTEENIAKLRVSLSTAGEADVVVCGEDVYKEYSAQGAFADMEELLGDSYEDYEEYMTDGQIDLTKCPDSFLSSYADYSPAYLCVLVHSERTENAVELIKEVIKE</sequence>
<keyword evidence="1" id="KW-1133">Transmembrane helix</keyword>
<dbReference type="Gene3D" id="3.40.190.10">
    <property type="entry name" value="Periplasmic binding protein-like II"/>
    <property type="match status" value="1"/>
</dbReference>
<comment type="caution">
    <text evidence="2">The sequence shown here is derived from an EMBL/GenBank/DDBJ whole genome shotgun (WGS) entry which is preliminary data.</text>
</comment>
<reference evidence="2" key="1">
    <citation type="journal article" date="2021" name="PeerJ">
        <title>Extensive microbial diversity within the chicken gut microbiome revealed by metagenomics and culture.</title>
        <authorList>
            <person name="Gilroy R."/>
            <person name="Ravi A."/>
            <person name="Getino M."/>
            <person name="Pursley I."/>
            <person name="Horton D.L."/>
            <person name="Alikhan N.F."/>
            <person name="Baker D."/>
            <person name="Gharbi K."/>
            <person name="Hall N."/>
            <person name="Watson M."/>
            <person name="Adriaenssens E.M."/>
            <person name="Foster-Nyarko E."/>
            <person name="Jarju S."/>
            <person name="Secka A."/>
            <person name="Antonio M."/>
            <person name="Oren A."/>
            <person name="Chaudhuri R.R."/>
            <person name="La Ragione R."/>
            <person name="Hildebrand F."/>
            <person name="Pallen M.J."/>
        </authorList>
    </citation>
    <scope>NUCLEOTIDE SEQUENCE</scope>
    <source>
        <strain evidence="2">ChiGjej1B1-13045</strain>
    </source>
</reference>
<keyword evidence="1" id="KW-0812">Transmembrane</keyword>
<feature type="non-terminal residue" evidence="2">
    <location>
        <position position="1"/>
    </location>
</feature>
<keyword evidence="1" id="KW-0472">Membrane</keyword>
<dbReference type="EMBL" id="DXCD01000163">
    <property type="protein sequence ID" value="HIZ13506.1"/>
    <property type="molecule type" value="Genomic_DNA"/>
</dbReference>
<evidence type="ECO:0000313" key="3">
    <source>
        <dbReference type="Proteomes" id="UP000824017"/>
    </source>
</evidence>
<proteinExistence type="predicted"/>
<dbReference type="AlphaFoldDB" id="A0A9D2DAJ0"/>
<name>A0A9D2DAJ0_9FIRM</name>
<protein>
    <submittedName>
        <fullName evidence="2">Uncharacterized protein</fullName>
    </submittedName>
</protein>
<accession>A0A9D2DAJ0</accession>
<dbReference type="Proteomes" id="UP000824017">
    <property type="component" value="Unassembled WGS sequence"/>
</dbReference>
<reference evidence="2" key="2">
    <citation type="submission" date="2021-04" db="EMBL/GenBank/DDBJ databases">
        <authorList>
            <person name="Gilroy R."/>
        </authorList>
    </citation>
    <scope>NUCLEOTIDE SEQUENCE</scope>
    <source>
        <strain evidence="2">ChiGjej1B1-13045</strain>
    </source>
</reference>